<dbReference type="EMBL" id="HBUF01067546">
    <property type="protein sequence ID" value="CAG6628169.1"/>
    <property type="molecule type" value="Transcribed_RNA"/>
</dbReference>
<dbReference type="SMART" id="SM00355">
    <property type="entry name" value="ZnF_C2H2"/>
    <property type="match status" value="2"/>
</dbReference>
<name>A0A8D8QAL0_9HEMI</name>
<dbReference type="EMBL" id="HBUF01354349">
    <property type="protein sequence ID" value="CAG6716354.1"/>
    <property type="molecule type" value="Transcribed_RNA"/>
</dbReference>
<evidence type="ECO:0000256" key="1">
    <source>
        <dbReference type="SAM" id="MobiDB-lite"/>
    </source>
</evidence>
<dbReference type="Gene3D" id="3.30.160.60">
    <property type="entry name" value="Classic Zinc Finger"/>
    <property type="match status" value="1"/>
</dbReference>
<dbReference type="EMBL" id="HBUF01067547">
    <property type="protein sequence ID" value="CAG6628170.1"/>
    <property type="molecule type" value="Transcribed_RNA"/>
</dbReference>
<feature type="region of interest" description="Disordered" evidence="1">
    <location>
        <begin position="182"/>
        <end position="225"/>
    </location>
</feature>
<dbReference type="SUPFAM" id="SSF57667">
    <property type="entry name" value="beta-beta-alpha zinc fingers"/>
    <property type="match status" value="1"/>
</dbReference>
<organism evidence="3">
    <name type="scientific">Cacopsylla melanoneura</name>
    <dbReference type="NCBI Taxonomy" id="428564"/>
    <lineage>
        <taxon>Eukaryota</taxon>
        <taxon>Metazoa</taxon>
        <taxon>Ecdysozoa</taxon>
        <taxon>Arthropoda</taxon>
        <taxon>Hexapoda</taxon>
        <taxon>Insecta</taxon>
        <taxon>Pterygota</taxon>
        <taxon>Neoptera</taxon>
        <taxon>Paraneoptera</taxon>
        <taxon>Hemiptera</taxon>
        <taxon>Sternorrhyncha</taxon>
        <taxon>Psylloidea</taxon>
        <taxon>Psyllidae</taxon>
        <taxon>Psyllinae</taxon>
        <taxon>Cacopsylla</taxon>
    </lineage>
</organism>
<dbReference type="InterPro" id="IPR013087">
    <property type="entry name" value="Znf_C2H2_type"/>
</dbReference>
<dbReference type="EMBL" id="HBUF01571026">
    <property type="protein sequence ID" value="CAG6766571.1"/>
    <property type="molecule type" value="Transcribed_RNA"/>
</dbReference>
<feature type="domain" description="C2H2-type" evidence="2">
    <location>
        <begin position="28"/>
        <end position="50"/>
    </location>
</feature>
<accession>A0A8D8QAL0</accession>
<dbReference type="EMBL" id="HBUF01571025">
    <property type="protein sequence ID" value="CAG6766570.1"/>
    <property type="molecule type" value="Transcribed_RNA"/>
</dbReference>
<dbReference type="EMBL" id="HBUF01571024">
    <property type="protein sequence ID" value="CAG6766569.1"/>
    <property type="molecule type" value="Transcribed_RNA"/>
</dbReference>
<sequence length="225" mass="26280">MFDYKLSQMNAREMAIRAKKTHNDTGVFQCPTPHCSRIYSRRRSLNRHKQECGQLPRYKCTLCPYRGKRKDSLKSHMVHGHKIIDQQLQEQFMNRENRTYEDDELARNDDIGNVYEEWSRRQLEGMRRELGDVDENEPDAVVSVLNNKDNGEEKAAADRLEEDLVYQVDYRGHVKFFEQTKPSFDQNDIRDDKDPLGHSENELQVGATNENGSKITSPINLCVSK</sequence>
<feature type="domain" description="C2H2-type" evidence="2">
    <location>
        <begin position="58"/>
        <end position="81"/>
    </location>
</feature>
<proteinExistence type="predicted"/>
<feature type="compositionally biased region" description="Polar residues" evidence="1">
    <location>
        <begin position="206"/>
        <end position="219"/>
    </location>
</feature>
<protein>
    <recommendedName>
        <fullName evidence="2">C2H2-type domain-containing protein</fullName>
    </recommendedName>
</protein>
<dbReference type="Pfam" id="PF00096">
    <property type="entry name" value="zf-C2H2"/>
    <property type="match status" value="2"/>
</dbReference>
<reference evidence="3" key="1">
    <citation type="submission" date="2021-05" db="EMBL/GenBank/DDBJ databases">
        <authorList>
            <person name="Alioto T."/>
            <person name="Alioto T."/>
            <person name="Gomez Garrido J."/>
        </authorList>
    </citation>
    <scope>NUCLEOTIDE SEQUENCE</scope>
</reference>
<feature type="compositionally biased region" description="Basic and acidic residues" evidence="1">
    <location>
        <begin position="187"/>
        <end position="201"/>
    </location>
</feature>
<dbReference type="AlphaFoldDB" id="A0A8D8QAL0"/>
<evidence type="ECO:0000259" key="2">
    <source>
        <dbReference type="SMART" id="SM00355"/>
    </source>
</evidence>
<dbReference type="InterPro" id="IPR036236">
    <property type="entry name" value="Znf_C2H2_sf"/>
</dbReference>
<evidence type="ECO:0000313" key="3">
    <source>
        <dbReference type="EMBL" id="CAG6628169.1"/>
    </source>
</evidence>